<accession>A0ABT6I4J3</accession>
<dbReference type="RefSeq" id="WP_110717102.1">
    <property type="nucleotide sequence ID" value="NZ_PGFS01000001.1"/>
</dbReference>
<dbReference type="InterPro" id="IPR052558">
    <property type="entry name" value="Siderophore_Hydrolase_D"/>
</dbReference>
<dbReference type="InterPro" id="IPR029058">
    <property type="entry name" value="AB_hydrolase_fold"/>
</dbReference>
<name>A0ABT6I4J3_9GAMM</name>
<comment type="similarity">
    <text evidence="1">Belongs to the esterase D family.</text>
</comment>
<keyword evidence="2" id="KW-0378">Hydrolase</keyword>
<dbReference type="PANTHER" id="PTHR40841:SF2">
    <property type="entry name" value="SIDEROPHORE-DEGRADING ESTERASE (EUROFUNG)"/>
    <property type="match status" value="1"/>
</dbReference>
<evidence type="ECO:0000313" key="3">
    <source>
        <dbReference type="EMBL" id="MDH4572551.1"/>
    </source>
</evidence>
<keyword evidence="4" id="KW-1185">Reference proteome</keyword>
<comment type="caution">
    <text evidence="3">The sequence shown here is derived from an EMBL/GenBank/DDBJ whole genome shotgun (WGS) entry which is preliminary data.</text>
</comment>
<dbReference type="EMBL" id="PGFS01000001">
    <property type="protein sequence ID" value="MDH4572551.1"/>
    <property type="molecule type" value="Genomic_DNA"/>
</dbReference>
<reference evidence="3" key="1">
    <citation type="journal article" date="2015" name="Antonie Van Leeuwenhoek">
        <title>Comparative 16S rRNA signatures and multilocus sequence analysis for the genus Salinicola and description of Salinicola acroporae sp. nov., isolated from coral Acropora digitifera.</title>
        <authorList>
            <person name="Lepcha R.T."/>
            <person name="Poddar A."/>
            <person name="Schumann P."/>
            <person name="Das S.K."/>
        </authorList>
    </citation>
    <scope>NUCLEOTIDE SEQUENCE</scope>
    <source>
        <strain evidence="3">S4-41</strain>
    </source>
</reference>
<dbReference type="SUPFAM" id="SSF53474">
    <property type="entry name" value="alpha/beta-Hydrolases"/>
    <property type="match status" value="1"/>
</dbReference>
<dbReference type="Pfam" id="PF00756">
    <property type="entry name" value="Esterase"/>
    <property type="match status" value="1"/>
</dbReference>
<evidence type="ECO:0000313" key="4">
    <source>
        <dbReference type="Proteomes" id="UP001162135"/>
    </source>
</evidence>
<gene>
    <name evidence="3" type="ORF">CUR86_08835</name>
</gene>
<evidence type="ECO:0000256" key="2">
    <source>
        <dbReference type="ARBA" id="ARBA00022801"/>
    </source>
</evidence>
<organism evidence="3 4">
    <name type="scientific">Salinicola acroporae</name>
    <dbReference type="NCBI Taxonomy" id="1541440"/>
    <lineage>
        <taxon>Bacteria</taxon>
        <taxon>Pseudomonadati</taxon>
        <taxon>Pseudomonadota</taxon>
        <taxon>Gammaproteobacteria</taxon>
        <taxon>Oceanospirillales</taxon>
        <taxon>Halomonadaceae</taxon>
        <taxon>Salinicola</taxon>
    </lineage>
</organism>
<dbReference type="Gene3D" id="3.40.50.1820">
    <property type="entry name" value="alpha/beta hydrolase"/>
    <property type="match status" value="1"/>
</dbReference>
<dbReference type="Proteomes" id="UP001162135">
    <property type="component" value="Unassembled WGS sequence"/>
</dbReference>
<protein>
    <submittedName>
        <fullName evidence="3">Esterase</fullName>
    </submittedName>
</protein>
<evidence type="ECO:0000256" key="1">
    <source>
        <dbReference type="ARBA" id="ARBA00005622"/>
    </source>
</evidence>
<sequence>MTDFPVTLANARSHEITSTTGARYRISLWTPPGEPPPAGWPAIFVLDANALFATFVETLMRSSRRPDATGIAPAAVIGIAHAGDELFATERRFHDYTFGPSPLASVDQTGGGEAFTAFVTDQLMTAIDALAPLDAARRLLFGHSLAGYFVLQVLMRYPRAFHTFAAISPSIWWDELSLRERLDTIDDPQARVMIAVGEWESEVPPWQRRKPGYERLVARRRERRMVARAQAMAGDLQSRLGSDRVVFHHFPEEDHASVLMVAIQRTLRFALCPQH</sequence>
<dbReference type="InterPro" id="IPR000801">
    <property type="entry name" value="Esterase-like"/>
</dbReference>
<dbReference type="PANTHER" id="PTHR40841">
    <property type="entry name" value="SIDEROPHORE TRIACETYLFUSARININE C ESTERASE"/>
    <property type="match status" value="1"/>
</dbReference>
<reference evidence="3" key="2">
    <citation type="submission" date="2017-11" db="EMBL/GenBank/DDBJ databases">
        <authorList>
            <person name="Das S.K."/>
        </authorList>
    </citation>
    <scope>NUCLEOTIDE SEQUENCE</scope>
    <source>
        <strain evidence="3">S4-41</strain>
    </source>
</reference>
<proteinExistence type="inferred from homology"/>